<dbReference type="Proteomes" id="UP000555564">
    <property type="component" value="Unassembled WGS sequence"/>
</dbReference>
<dbReference type="SUPFAM" id="SSF53756">
    <property type="entry name" value="UDP-Glycosyltransferase/glycogen phosphorylase"/>
    <property type="match status" value="1"/>
</dbReference>
<dbReference type="InterPro" id="IPR050194">
    <property type="entry name" value="Glycosyltransferase_grp1"/>
</dbReference>
<dbReference type="GO" id="GO:1901137">
    <property type="term" value="P:carbohydrate derivative biosynthetic process"/>
    <property type="evidence" value="ECO:0007669"/>
    <property type="project" value="UniProtKB-ARBA"/>
</dbReference>
<sequence>MRVALLIGQLGRGGTEKQLTLLACGLRERGEEVEVLVMYEGGHWEAVLREAGVPVVHLGFRRGPAALPRNVAAFASLVRRLRRARPDVLNTFLIRANVAGVCAGRLARVPVVVTGERALATLTGAAGAAVWLARLADRLADLVVANAAGVAEQVARLRRVPADKITVVYNGLPASAYEPAPPADLGVTAPVVLVVANLHPYKGHRHLLEAMAVLRARGVKCVTALAGDGPERAALERQARSLEVEVRFLGCRADVPALLARADVVVHPGLADGLCNAIMEAMAAGRPLVVTDAGGNRELLDGRGLLVPPEDPGSLAAAVETLLTDRPLAERLGAAARDWSRANLSLDAMVGAYAGLYRRLLRVRGHGPRPALRTSDRSE</sequence>
<evidence type="ECO:0000313" key="4">
    <source>
        <dbReference type="EMBL" id="MBB6472966.1"/>
    </source>
</evidence>
<evidence type="ECO:0000256" key="1">
    <source>
        <dbReference type="ARBA" id="ARBA00022676"/>
    </source>
</evidence>
<evidence type="ECO:0000313" key="5">
    <source>
        <dbReference type="Proteomes" id="UP000555564"/>
    </source>
</evidence>
<dbReference type="InterPro" id="IPR028098">
    <property type="entry name" value="Glyco_trans_4-like_N"/>
</dbReference>
<comment type="caution">
    <text evidence="4">The sequence shown here is derived from an EMBL/GenBank/DDBJ whole genome shotgun (WGS) entry which is preliminary data.</text>
</comment>
<dbReference type="GO" id="GO:0016758">
    <property type="term" value="F:hexosyltransferase activity"/>
    <property type="evidence" value="ECO:0007669"/>
    <property type="project" value="TreeGrafter"/>
</dbReference>
<organism evidence="4 5">
    <name type="scientific">Sphaerisporangium rubeum</name>
    <dbReference type="NCBI Taxonomy" id="321317"/>
    <lineage>
        <taxon>Bacteria</taxon>
        <taxon>Bacillati</taxon>
        <taxon>Actinomycetota</taxon>
        <taxon>Actinomycetes</taxon>
        <taxon>Streptosporangiales</taxon>
        <taxon>Streptosporangiaceae</taxon>
        <taxon>Sphaerisporangium</taxon>
    </lineage>
</organism>
<evidence type="ECO:0000259" key="3">
    <source>
        <dbReference type="Pfam" id="PF13439"/>
    </source>
</evidence>
<dbReference type="Gene3D" id="3.40.50.2000">
    <property type="entry name" value="Glycogen Phosphorylase B"/>
    <property type="match status" value="2"/>
</dbReference>
<dbReference type="PANTHER" id="PTHR45947:SF3">
    <property type="entry name" value="SULFOQUINOVOSYL TRANSFERASE SQD2"/>
    <property type="match status" value="1"/>
</dbReference>
<evidence type="ECO:0000256" key="2">
    <source>
        <dbReference type="ARBA" id="ARBA00022679"/>
    </source>
</evidence>
<dbReference type="AlphaFoldDB" id="A0A7X0ID57"/>
<protein>
    <submittedName>
        <fullName evidence="4">Glycosyltransferase involved in cell wall biosynthesis</fullName>
    </submittedName>
</protein>
<accession>A0A7X0ID57</accession>
<keyword evidence="1" id="KW-0328">Glycosyltransferase</keyword>
<dbReference type="PANTHER" id="PTHR45947">
    <property type="entry name" value="SULFOQUINOVOSYL TRANSFERASE SQD2"/>
    <property type="match status" value="1"/>
</dbReference>
<keyword evidence="5" id="KW-1185">Reference proteome</keyword>
<dbReference type="Pfam" id="PF13439">
    <property type="entry name" value="Glyco_transf_4"/>
    <property type="match status" value="1"/>
</dbReference>
<feature type="domain" description="Glycosyltransferase subfamily 4-like N-terminal" evidence="3">
    <location>
        <begin position="13"/>
        <end position="172"/>
    </location>
</feature>
<keyword evidence="2 4" id="KW-0808">Transferase</keyword>
<proteinExistence type="predicted"/>
<reference evidence="4 5" key="1">
    <citation type="submission" date="2020-08" db="EMBL/GenBank/DDBJ databases">
        <title>Sequencing the genomes of 1000 actinobacteria strains.</title>
        <authorList>
            <person name="Klenk H.-P."/>
        </authorList>
    </citation>
    <scope>NUCLEOTIDE SEQUENCE [LARGE SCALE GENOMIC DNA]</scope>
    <source>
        <strain evidence="4 5">DSM 44936</strain>
    </source>
</reference>
<dbReference type="RefSeq" id="WP_184980420.1">
    <property type="nucleotide sequence ID" value="NZ_BAAALO010000032.1"/>
</dbReference>
<name>A0A7X0ID57_9ACTN</name>
<gene>
    <name evidence="4" type="ORF">BJ992_002397</name>
</gene>
<dbReference type="Pfam" id="PF13692">
    <property type="entry name" value="Glyco_trans_1_4"/>
    <property type="match status" value="1"/>
</dbReference>
<dbReference type="EMBL" id="JACHIU010000001">
    <property type="protein sequence ID" value="MBB6472966.1"/>
    <property type="molecule type" value="Genomic_DNA"/>
</dbReference>